<organism evidence="1 2">
    <name type="scientific">Racocetra persica</name>
    <dbReference type="NCBI Taxonomy" id="160502"/>
    <lineage>
        <taxon>Eukaryota</taxon>
        <taxon>Fungi</taxon>
        <taxon>Fungi incertae sedis</taxon>
        <taxon>Mucoromycota</taxon>
        <taxon>Glomeromycotina</taxon>
        <taxon>Glomeromycetes</taxon>
        <taxon>Diversisporales</taxon>
        <taxon>Gigasporaceae</taxon>
        <taxon>Racocetra</taxon>
    </lineage>
</organism>
<dbReference type="EMBL" id="CAJVQC010034070">
    <property type="protein sequence ID" value="CAG8755513.1"/>
    <property type="molecule type" value="Genomic_DNA"/>
</dbReference>
<evidence type="ECO:0000313" key="1">
    <source>
        <dbReference type="EMBL" id="CAG8755513.1"/>
    </source>
</evidence>
<proteinExistence type="predicted"/>
<accession>A0ACA9QQ51</accession>
<reference evidence="1" key="1">
    <citation type="submission" date="2021-06" db="EMBL/GenBank/DDBJ databases">
        <authorList>
            <person name="Kallberg Y."/>
            <person name="Tangrot J."/>
            <person name="Rosling A."/>
        </authorList>
    </citation>
    <scope>NUCLEOTIDE SEQUENCE</scope>
    <source>
        <strain evidence="1">MA461A</strain>
    </source>
</reference>
<gene>
    <name evidence="1" type="ORF">RPERSI_LOCUS14634</name>
</gene>
<protein>
    <submittedName>
        <fullName evidence="1">131_t:CDS:1</fullName>
    </submittedName>
</protein>
<evidence type="ECO:0000313" key="2">
    <source>
        <dbReference type="Proteomes" id="UP000789920"/>
    </source>
</evidence>
<name>A0ACA9QQ51_9GLOM</name>
<feature type="non-terminal residue" evidence="1">
    <location>
        <position position="227"/>
    </location>
</feature>
<comment type="caution">
    <text evidence="1">The sequence shown here is derived from an EMBL/GenBank/DDBJ whole genome shotgun (WGS) entry which is preliminary data.</text>
</comment>
<dbReference type="Proteomes" id="UP000789920">
    <property type="component" value="Unassembled WGS sequence"/>
</dbReference>
<sequence>MELEVLENFNHQIYIQQIKAKTYSYLPQNFLSLLDLIAQTNIEKTGTLEHYNFTVQEALDFRAISGRLINHVVTGSERFPGHFIGPFREIVLSTKITNFLLQYYSNIYLNYSFYSENQKPNSKQSILVSSTAYDGSRINWPGVIKFFFEHRILLPSLTTPISHYLAIVDWYKRDPQKQGYFYIKSNNSILSTNADGSYHAESWEDQFIKQGFESILPIQRIISRFVK</sequence>
<keyword evidence="2" id="KW-1185">Reference proteome</keyword>